<dbReference type="EMBL" id="JAXCGZ010006213">
    <property type="protein sequence ID" value="KAK7079992.1"/>
    <property type="molecule type" value="Genomic_DNA"/>
</dbReference>
<comment type="caution">
    <text evidence="1">The sequence shown here is derived from an EMBL/GenBank/DDBJ whole genome shotgun (WGS) entry which is preliminary data.</text>
</comment>
<organism evidence="1 2">
    <name type="scientific">Halocaridina rubra</name>
    <name type="common">Hawaiian red shrimp</name>
    <dbReference type="NCBI Taxonomy" id="373956"/>
    <lineage>
        <taxon>Eukaryota</taxon>
        <taxon>Metazoa</taxon>
        <taxon>Ecdysozoa</taxon>
        <taxon>Arthropoda</taxon>
        <taxon>Crustacea</taxon>
        <taxon>Multicrustacea</taxon>
        <taxon>Malacostraca</taxon>
        <taxon>Eumalacostraca</taxon>
        <taxon>Eucarida</taxon>
        <taxon>Decapoda</taxon>
        <taxon>Pleocyemata</taxon>
        <taxon>Caridea</taxon>
        <taxon>Atyoidea</taxon>
        <taxon>Atyidae</taxon>
        <taxon>Halocaridina</taxon>
    </lineage>
</organism>
<reference evidence="1 2" key="1">
    <citation type="submission" date="2023-11" db="EMBL/GenBank/DDBJ databases">
        <title>Halocaridina rubra genome assembly.</title>
        <authorList>
            <person name="Smith C."/>
        </authorList>
    </citation>
    <scope>NUCLEOTIDE SEQUENCE [LARGE SCALE GENOMIC DNA]</scope>
    <source>
        <strain evidence="1">EP-1</strain>
        <tissue evidence="1">Whole</tissue>
    </source>
</reference>
<sequence length="193" mass="22186">RSVHFVLPLDYSYLPYRYLVFHEFNDSSAGFYTCATFFNGSMTSVAKINVRFSSYGTPAERCLSCDSSSPLEIMHTGFDASREDKTKRKTCTDARFSALELMHTWFNVSHENKTAKKMCQDLDGFSCWEMKHQKLKETNDSKAYSPNCKKLKCISVNPSCELESDLPIRKNKELEIYFLEGPKGRAVNESYKN</sequence>
<protein>
    <submittedName>
        <fullName evidence="1">Uncharacterized protein</fullName>
    </submittedName>
</protein>
<dbReference type="Proteomes" id="UP001381693">
    <property type="component" value="Unassembled WGS sequence"/>
</dbReference>
<feature type="non-terminal residue" evidence="1">
    <location>
        <position position="1"/>
    </location>
</feature>
<accession>A0AAN8X932</accession>
<name>A0AAN8X932_HALRR</name>
<evidence type="ECO:0000313" key="1">
    <source>
        <dbReference type="EMBL" id="KAK7079992.1"/>
    </source>
</evidence>
<evidence type="ECO:0000313" key="2">
    <source>
        <dbReference type="Proteomes" id="UP001381693"/>
    </source>
</evidence>
<gene>
    <name evidence="1" type="ORF">SK128_003836</name>
</gene>
<keyword evidence="2" id="KW-1185">Reference proteome</keyword>
<dbReference type="AlphaFoldDB" id="A0AAN8X932"/>
<proteinExistence type="predicted"/>